<dbReference type="PROSITE" id="PS00941">
    <property type="entry name" value="CARBOXYLESTERASE_B_2"/>
    <property type="match status" value="1"/>
</dbReference>
<dbReference type="PANTHER" id="PTHR43142">
    <property type="entry name" value="CARBOXYLIC ESTER HYDROLASE"/>
    <property type="match status" value="1"/>
</dbReference>
<evidence type="ECO:0000259" key="7">
    <source>
        <dbReference type="Pfam" id="PF00135"/>
    </source>
</evidence>
<accession>A0A8K0DDJ9</accession>
<dbReference type="InterPro" id="IPR019826">
    <property type="entry name" value="Carboxylesterase_B_AS"/>
</dbReference>
<keyword evidence="5" id="KW-0325">Glycoprotein</keyword>
<dbReference type="GO" id="GO:0052689">
    <property type="term" value="F:carboxylic ester hydrolase activity"/>
    <property type="evidence" value="ECO:0007669"/>
    <property type="project" value="UniProtKB-KW"/>
</dbReference>
<dbReference type="InterPro" id="IPR029058">
    <property type="entry name" value="AB_hydrolase_fold"/>
</dbReference>
<evidence type="ECO:0000256" key="5">
    <source>
        <dbReference type="ARBA" id="ARBA00023180"/>
    </source>
</evidence>
<dbReference type="InterPro" id="IPR019819">
    <property type="entry name" value="Carboxylesterase_B_CS"/>
</dbReference>
<feature type="domain" description="Carboxylesterase type B" evidence="7">
    <location>
        <begin position="19"/>
        <end position="545"/>
    </location>
</feature>
<dbReference type="InterPro" id="IPR002018">
    <property type="entry name" value="CarbesteraseB"/>
</dbReference>
<sequence>MIVFFVLHILTVLVNSEVPELEIPQGTLRGQYLESVSARKFSSFTAIPYAEPPIGVLRFKAPQPAGPWHGILDASKSHPICPQINVFVGDDTIRGDEDCLYLNVYTPQTTYPADKLLPVMIFLHGGGYLAGDGSRSSYDPSILMDKDIVLVIPNYRLGLLGFLSTGDEISPGNYGLKDQNLAIKWVKDNIKHFGGDPDSITLFGQSAGGSSAHFHMLSPLSKHLINRVICESGTAFSRWALAPNDQGTRYARKLARHFNCSVQTSFEMIECLRRVDAYELTKRQDLFYEWSFHPMMPFKPVIEPNIEGAFLSEHPMDTVKNGRAGNVTFMTGITTDEGAFVSPSLYNTPGLLEDFNEHFEKKAPLTMLYNEVAPDKNYVTKRIRKFYFGEKAIDNTTRSEVTNMLTDGNYLLAANEAVRLHLRYTHQPVYFYVFGYRGSVSFSSIFGDPLNDYGTCHVDELIYLFLLPNVFPQYELNHNERNMAEIMTTLWTNFAVTGDPTPTTDALIPEKWEPIKTDNLEFYFIMNDTNLEMSERYNWERAQFWDDLPLSTRKSFFNYYCKSKPWGKKYDGSVALHACNFYTELETLTPLSLEAA</sequence>
<dbReference type="PANTHER" id="PTHR43142:SF1">
    <property type="entry name" value="CARBOXYLIC ESTER HYDROLASE"/>
    <property type="match status" value="1"/>
</dbReference>
<dbReference type="Gene3D" id="3.40.50.1820">
    <property type="entry name" value="alpha/beta hydrolase"/>
    <property type="match status" value="1"/>
</dbReference>
<evidence type="ECO:0000256" key="2">
    <source>
        <dbReference type="ARBA" id="ARBA00022487"/>
    </source>
</evidence>
<protein>
    <recommendedName>
        <fullName evidence="6">Carboxylic ester hydrolase</fullName>
        <ecNumber evidence="6">3.1.1.-</ecNumber>
    </recommendedName>
</protein>
<evidence type="ECO:0000256" key="1">
    <source>
        <dbReference type="ARBA" id="ARBA00005964"/>
    </source>
</evidence>
<comment type="similarity">
    <text evidence="1 6">Belongs to the type-B carboxylesterase/lipase family.</text>
</comment>
<feature type="chain" id="PRO_5035487111" description="Carboxylic ester hydrolase" evidence="6">
    <location>
        <begin position="17"/>
        <end position="596"/>
    </location>
</feature>
<keyword evidence="9" id="KW-1185">Reference proteome</keyword>
<reference evidence="8" key="1">
    <citation type="submission" date="2019-08" db="EMBL/GenBank/DDBJ databases">
        <title>The genome of the North American firefly Photinus pyralis.</title>
        <authorList>
            <consortium name="Photinus pyralis genome working group"/>
            <person name="Fallon T.R."/>
            <person name="Sander Lower S.E."/>
            <person name="Weng J.-K."/>
        </authorList>
    </citation>
    <scope>NUCLEOTIDE SEQUENCE</scope>
    <source>
        <strain evidence="8">TRF0915ILg1</strain>
        <tissue evidence="8">Whole body</tissue>
    </source>
</reference>
<name>A0A8K0DDJ9_IGNLU</name>
<keyword evidence="2" id="KW-0719">Serine esterase</keyword>
<keyword evidence="4" id="KW-1015">Disulfide bond</keyword>
<dbReference type="CDD" id="cd00312">
    <property type="entry name" value="Esterase_lipase"/>
    <property type="match status" value="1"/>
</dbReference>
<dbReference type="SUPFAM" id="SSF53474">
    <property type="entry name" value="alpha/beta-Hydrolases"/>
    <property type="match status" value="1"/>
</dbReference>
<proteinExistence type="inferred from homology"/>
<comment type="caution">
    <text evidence="8">The sequence shown here is derived from an EMBL/GenBank/DDBJ whole genome shotgun (WGS) entry which is preliminary data.</text>
</comment>
<gene>
    <name evidence="8" type="ORF">ILUMI_04049</name>
</gene>
<keyword evidence="3 6" id="KW-0378">Hydrolase</keyword>
<evidence type="ECO:0000313" key="8">
    <source>
        <dbReference type="EMBL" id="KAF2902141.1"/>
    </source>
</evidence>
<evidence type="ECO:0000256" key="6">
    <source>
        <dbReference type="RuleBase" id="RU361235"/>
    </source>
</evidence>
<dbReference type="Pfam" id="PF00135">
    <property type="entry name" value="COesterase"/>
    <property type="match status" value="1"/>
</dbReference>
<evidence type="ECO:0000256" key="3">
    <source>
        <dbReference type="ARBA" id="ARBA00022801"/>
    </source>
</evidence>
<dbReference type="Proteomes" id="UP000801492">
    <property type="component" value="Unassembled WGS sequence"/>
</dbReference>
<dbReference type="EMBL" id="VTPC01001386">
    <property type="protein sequence ID" value="KAF2902141.1"/>
    <property type="molecule type" value="Genomic_DNA"/>
</dbReference>
<keyword evidence="6" id="KW-0732">Signal</keyword>
<evidence type="ECO:0000256" key="4">
    <source>
        <dbReference type="ARBA" id="ARBA00023157"/>
    </source>
</evidence>
<feature type="signal peptide" evidence="6">
    <location>
        <begin position="1"/>
        <end position="16"/>
    </location>
</feature>
<dbReference type="PROSITE" id="PS00122">
    <property type="entry name" value="CARBOXYLESTERASE_B_1"/>
    <property type="match status" value="1"/>
</dbReference>
<evidence type="ECO:0000313" key="9">
    <source>
        <dbReference type="Proteomes" id="UP000801492"/>
    </source>
</evidence>
<dbReference type="AlphaFoldDB" id="A0A8K0DDJ9"/>
<organism evidence="8 9">
    <name type="scientific">Ignelater luminosus</name>
    <name type="common">Cucubano</name>
    <name type="synonym">Pyrophorus luminosus</name>
    <dbReference type="NCBI Taxonomy" id="2038154"/>
    <lineage>
        <taxon>Eukaryota</taxon>
        <taxon>Metazoa</taxon>
        <taxon>Ecdysozoa</taxon>
        <taxon>Arthropoda</taxon>
        <taxon>Hexapoda</taxon>
        <taxon>Insecta</taxon>
        <taxon>Pterygota</taxon>
        <taxon>Neoptera</taxon>
        <taxon>Endopterygota</taxon>
        <taxon>Coleoptera</taxon>
        <taxon>Polyphaga</taxon>
        <taxon>Elateriformia</taxon>
        <taxon>Elateroidea</taxon>
        <taxon>Elateridae</taxon>
        <taxon>Agrypninae</taxon>
        <taxon>Pyrophorini</taxon>
        <taxon>Ignelater</taxon>
    </lineage>
</organism>
<dbReference type="OrthoDB" id="19653at2759"/>
<dbReference type="EC" id="3.1.1.-" evidence="6"/>